<feature type="region of interest" description="Disordered" evidence="1">
    <location>
        <begin position="194"/>
        <end position="239"/>
    </location>
</feature>
<dbReference type="EMBL" id="JXTC01000536">
    <property type="protein sequence ID" value="PON47359.1"/>
    <property type="molecule type" value="Genomic_DNA"/>
</dbReference>
<dbReference type="InParanoid" id="A0A2P5BF07"/>
<proteinExistence type="predicted"/>
<keyword evidence="3" id="KW-1185">Reference proteome</keyword>
<dbReference type="PANTHER" id="PTHR33735:SF14">
    <property type="entry name" value="PHAGE CAPSID SCAFFOLDING PROTEIN (GPO) SERINE PEPTIDASE"/>
    <property type="match status" value="1"/>
</dbReference>
<name>A0A2P5BF07_TREOI</name>
<gene>
    <name evidence="2" type="ORF">TorRG33x02_323640</name>
</gene>
<accession>A0A2P5BF07</accession>
<dbReference type="Proteomes" id="UP000237000">
    <property type="component" value="Unassembled WGS sequence"/>
</dbReference>
<dbReference type="OrthoDB" id="1192937at2759"/>
<feature type="compositionally biased region" description="Basic and acidic residues" evidence="1">
    <location>
        <begin position="198"/>
        <end position="239"/>
    </location>
</feature>
<comment type="caution">
    <text evidence="2">The sequence shown here is derived from an EMBL/GenBank/DDBJ whole genome shotgun (WGS) entry which is preliminary data.</text>
</comment>
<dbReference type="STRING" id="63057.A0A2P5BF07"/>
<evidence type="ECO:0000313" key="2">
    <source>
        <dbReference type="EMBL" id="PON47359.1"/>
    </source>
</evidence>
<reference evidence="3" key="1">
    <citation type="submission" date="2016-06" db="EMBL/GenBank/DDBJ databases">
        <title>Parallel loss of symbiosis genes in relatives of nitrogen-fixing non-legume Parasponia.</title>
        <authorList>
            <person name="Van Velzen R."/>
            <person name="Holmer R."/>
            <person name="Bu F."/>
            <person name="Rutten L."/>
            <person name="Van Zeijl A."/>
            <person name="Liu W."/>
            <person name="Santuari L."/>
            <person name="Cao Q."/>
            <person name="Sharma T."/>
            <person name="Shen D."/>
            <person name="Roswanjaya Y."/>
            <person name="Wardhani T."/>
            <person name="Kalhor M.S."/>
            <person name="Jansen J."/>
            <person name="Van den Hoogen J."/>
            <person name="Gungor B."/>
            <person name="Hartog M."/>
            <person name="Hontelez J."/>
            <person name="Verver J."/>
            <person name="Yang W.-C."/>
            <person name="Schijlen E."/>
            <person name="Repin R."/>
            <person name="Schilthuizen M."/>
            <person name="Schranz E."/>
            <person name="Heidstra R."/>
            <person name="Miyata K."/>
            <person name="Fedorova E."/>
            <person name="Kohlen W."/>
            <person name="Bisseling T."/>
            <person name="Smit S."/>
            <person name="Geurts R."/>
        </authorList>
    </citation>
    <scope>NUCLEOTIDE SEQUENCE [LARGE SCALE GENOMIC DNA]</scope>
    <source>
        <strain evidence="3">cv. RG33-2</strain>
    </source>
</reference>
<sequence>MLKVTWTVPYSSRRRSSSLSGIHREVSALHHVSIFSVQNKGLNANQLGLLLSLRNRSNAKMDKIVCNSVEPGASCGGGAPWNTWQGLVFGVVVSLILPFWRSKWGPLLAFKNRVDSVVDSVEAVAEVVEKVAEKVEDIADDIADKLPENGKLKDAVLLIEKIAKETAKDAHLVDEFIEKVEGVEEKVESFFDNVPEDLAAKEEPKNVEEDQAAKEEPKNVEDQVTKVLETKNDDQPTNT</sequence>
<dbReference type="AlphaFoldDB" id="A0A2P5BF07"/>
<evidence type="ECO:0000256" key="1">
    <source>
        <dbReference type="SAM" id="MobiDB-lite"/>
    </source>
</evidence>
<organism evidence="2 3">
    <name type="scientific">Trema orientale</name>
    <name type="common">Charcoal tree</name>
    <name type="synonym">Celtis orientalis</name>
    <dbReference type="NCBI Taxonomy" id="63057"/>
    <lineage>
        <taxon>Eukaryota</taxon>
        <taxon>Viridiplantae</taxon>
        <taxon>Streptophyta</taxon>
        <taxon>Embryophyta</taxon>
        <taxon>Tracheophyta</taxon>
        <taxon>Spermatophyta</taxon>
        <taxon>Magnoliopsida</taxon>
        <taxon>eudicotyledons</taxon>
        <taxon>Gunneridae</taxon>
        <taxon>Pentapetalae</taxon>
        <taxon>rosids</taxon>
        <taxon>fabids</taxon>
        <taxon>Rosales</taxon>
        <taxon>Cannabaceae</taxon>
        <taxon>Trema</taxon>
    </lineage>
</organism>
<evidence type="ECO:0000313" key="3">
    <source>
        <dbReference type="Proteomes" id="UP000237000"/>
    </source>
</evidence>
<dbReference type="PANTHER" id="PTHR33735">
    <property type="entry name" value="EXPRESSED PROTEIN"/>
    <property type="match status" value="1"/>
</dbReference>
<protein>
    <submittedName>
        <fullName evidence="2">Uncharacterized protein</fullName>
    </submittedName>
</protein>